<proteinExistence type="predicted"/>
<protein>
    <submittedName>
        <fullName evidence="1">Uncharacterized protein</fullName>
    </submittedName>
</protein>
<evidence type="ECO:0000313" key="2">
    <source>
        <dbReference type="Proteomes" id="UP000075714"/>
    </source>
</evidence>
<name>A0A150GFG2_GONPE</name>
<dbReference type="OrthoDB" id="10053569at2759"/>
<reference evidence="2" key="1">
    <citation type="journal article" date="2016" name="Nat. Commun.">
        <title>The Gonium pectorale genome demonstrates co-option of cell cycle regulation during the evolution of multicellularity.</title>
        <authorList>
            <person name="Hanschen E.R."/>
            <person name="Marriage T.N."/>
            <person name="Ferris P.J."/>
            <person name="Hamaji T."/>
            <person name="Toyoda A."/>
            <person name="Fujiyama A."/>
            <person name="Neme R."/>
            <person name="Noguchi H."/>
            <person name="Minakuchi Y."/>
            <person name="Suzuki M."/>
            <person name="Kawai-Toyooka H."/>
            <person name="Smith D.R."/>
            <person name="Sparks H."/>
            <person name="Anderson J."/>
            <person name="Bakaric R."/>
            <person name="Luria V."/>
            <person name="Karger A."/>
            <person name="Kirschner M.W."/>
            <person name="Durand P.M."/>
            <person name="Michod R.E."/>
            <person name="Nozaki H."/>
            <person name="Olson B.J."/>
        </authorList>
    </citation>
    <scope>NUCLEOTIDE SEQUENCE [LARGE SCALE GENOMIC DNA]</scope>
    <source>
        <strain evidence="2">NIES-2863</strain>
    </source>
</reference>
<dbReference type="Proteomes" id="UP000075714">
    <property type="component" value="Unassembled WGS sequence"/>
</dbReference>
<gene>
    <name evidence="1" type="ORF">GPECTOR_26g485</name>
</gene>
<comment type="caution">
    <text evidence="1">The sequence shown here is derived from an EMBL/GenBank/DDBJ whole genome shotgun (WGS) entry which is preliminary data.</text>
</comment>
<accession>A0A150GFG2</accession>
<organism evidence="1 2">
    <name type="scientific">Gonium pectorale</name>
    <name type="common">Green alga</name>
    <dbReference type="NCBI Taxonomy" id="33097"/>
    <lineage>
        <taxon>Eukaryota</taxon>
        <taxon>Viridiplantae</taxon>
        <taxon>Chlorophyta</taxon>
        <taxon>core chlorophytes</taxon>
        <taxon>Chlorophyceae</taxon>
        <taxon>CS clade</taxon>
        <taxon>Chlamydomonadales</taxon>
        <taxon>Volvocaceae</taxon>
        <taxon>Gonium</taxon>
    </lineage>
</organism>
<sequence length="99" mass="10825">MRAAFREEASKLLDAATNRRRKVKSFSSVSSTEANYVLDTLGILEVVGEEVAAGELQVPDEPKCSGFECESEDKATPHLLQHHKKQLEILGVAFGRPGV</sequence>
<keyword evidence="2" id="KW-1185">Reference proteome</keyword>
<evidence type="ECO:0000313" key="1">
    <source>
        <dbReference type="EMBL" id="KXZ48582.1"/>
    </source>
</evidence>
<dbReference type="AlphaFoldDB" id="A0A150GFG2"/>
<dbReference type="EMBL" id="LSYV01000027">
    <property type="protein sequence ID" value="KXZ48582.1"/>
    <property type="molecule type" value="Genomic_DNA"/>
</dbReference>